<feature type="transmembrane region" description="Helical" evidence="7">
    <location>
        <begin position="34"/>
        <end position="51"/>
    </location>
</feature>
<feature type="domain" description="RCK C-terminal" evidence="8">
    <location>
        <begin position="323"/>
        <end position="408"/>
    </location>
</feature>
<dbReference type="SUPFAM" id="SSF116726">
    <property type="entry name" value="TrkA C-terminal domain-like"/>
    <property type="match status" value="2"/>
</dbReference>
<dbReference type="InterPro" id="IPR004680">
    <property type="entry name" value="Cit_transptr-like_dom"/>
</dbReference>
<dbReference type="InterPro" id="IPR006037">
    <property type="entry name" value="RCK_C"/>
</dbReference>
<keyword evidence="2" id="KW-0813">Transport</keyword>
<dbReference type="InterPro" id="IPR036721">
    <property type="entry name" value="RCK_C_sf"/>
</dbReference>
<feature type="transmembrane region" description="Helical" evidence="7">
    <location>
        <begin position="187"/>
        <end position="208"/>
    </location>
</feature>
<keyword evidence="4" id="KW-0677">Repeat</keyword>
<evidence type="ECO:0000256" key="4">
    <source>
        <dbReference type="ARBA" id="ARBA00022737"/>
    </source>
</evidence>
<dbReference type="PANTHER" id="PTHR43652">
    <property type="entry name" value="BASIC AMINO ACID ANTIPORTER YFCC-RELATED"/>
    <property type="match status" value="1"/>
</dbReference>
<dbReference type="KEGG" id="psu:Psesu_0482"/>
<evidence type="ECO:0000256" key="1">
    <source>
        <dbReference type="ARBA" id="ARBA00004141"/>
    </source>
</evidence>
<dbReference type="Gene3D" id="3.30.70.1450">
    <property type="entry name" value="Regulator of K+ conductance, C-terminal domain"/>
    <property type="match status" value="2"/>
</dbReference>
<dbReference type="STRING" id="743721.Psesu_0482"/>
<evidence type="ECO:0000256" key="2">
    <source>
        <dbReference type="ARBA" id="ARBA00022448"/>
    </source>
</evidence>
<feature type="transmembrane region" description="Helical" evidence="7">
    <location>
        <begin position="12"/>
        <end position="27"/>
    </location>
</feature>
<organism evidence="9 10">
    <name type="scientific">Pseudoxanthomonas suwonensis (strain 11-1)</name>
    <dbReference type="NCBI Taxonomy" id="743721"/>
    <lineage>
        <taxon>Bacteria</taxon>
        <taxon>Pseudomonadati</taxon>
        <taxon>Pseudomonadota</taxon>
        <taxon>Gammaproteobacteria</taxon>
        <taxon>Lysobacterales</taxon>
        <taxon>Lysobacteraceae</taxon>
        <taxon>Pseudoxanthomonas</taxon>
    </lineage>
</organism>
<evidence type="ECO:0000259" key="8">
    <source>
        <dbReference type="PROSITE" id="PS51202"/>
    </source>
</evidence>
<feature type="transmembrane region" description="Helical" evidence="7">
    <location>
        <begin position="447"/>
        <end position="464"/>
    </location>
</feature>
<feature type="transmembrane region" description="Helical" evidence="7">
    <location>
        <begin position="512"/>
        <end position="530"/>
    </location>
</feature>
<dbReference type="AlphaFoldDB" id="E6WQ91"/>
<feature type="transmembrane region" description="Helical" evidence="7">
    <location>
        <begin position="594"/>
        <end position="615"/>
    </location>
</feature>
<proteinExistence type="predicted"/>
<keyword evidence="6 7" id="KW-0472">Membrane</keyword>
<keyword evidence="3 7" id="KW-0812">Transmembrane</keyword>
<evidence type="ECO:0000256" key="6">
    <source>
        <dbReference type="ARBA" id="ARBA00023136"/>
    </source>
</evidence>
<feature type="transmembrane region" description="Helical" evidence="7">
    <location>
        <begin position="476"/>
        <end position="500"/>
    </location>
</feature>
<reference evidence="9 10" key="1">
    <citation type="submission" date="2011-01" db="EMBL/GenBank/DDBJ databases">
        <title>Complete sequence of Pseudoxanthomonas suwonensis 11-1.</title>
        <authorList>
            <consortium name="US DOE Joint Genome Institute"/>
            <person name="Lucas S."/>
            <person name="Copeland A."/>
            <person name="Lapidus A."/>
            <person name="Cheng J.-F."/>
            <person name="Goodwin L."/>
            <person name="Pitluck S."/>
            <person name="Teshima H."/>
            <person name="Detter J.C."/>
            <person name="Han C."/>
            <person name="Tapia R."/>
            <person name="Land M."/>
            <person name="Hauser L."/>
            <person name="Kyrpides N."/>
            <person name="Ivanova N."/>
            <person name="Ovchinnikova G."/>
            <person name="Siebers A.K."/>
            <person name="Allgaier M."/>
            <person name="Thelen M.P."/>
            <person name="Hugenholtz P."/>
            <person name="Gladden J."/>
            <person name="Woyke T."/>
        </authorList>
    </citation>
    <scope>NUCLEOTIDE SEQUENCE [LARGE SCALE GENOMIC DNA]</scope>
    <source>
        <strain evidence="10">11-1</strain>
    </source>
</reference>
<comment type="subcellular location">
    <subcellularLocation>
        <location evidence="1">Membrane</location>
        <topology evidence="1">Multi-pass membrane protein</topology>
    </subcellularLocation>
</comment>
<accession>E6WQ91</accession>
<dbReference type="eggNOG" id="COG0471">
    <property type="taxonomic scope" value="Bacteria"/>
</dbReference>
<keyword evidence="10" id="KW-1185">Reference proteome</keyword>
<keyword evidence="5 7" id="KW-1133">Transmembrane helix</keyword>
<dbReference type="InterPro" id="IPR051679">
    <property type="entry name" value="DASS-Related_Transporters"/>
</dbReference>
<evidence type="ECO:0000313" key="10">
    <source>
        <dbReference type="Proteomes" id="UP000008632"/>
    </source>
</evidence>
<dbReference type="Pfam" id="PF02080">
    <property type="entry name" value="TrkA_C"/>
    <property type="match status" value="1"/>
</dbReference>
<name>E6WQ91_PSEUU</name>
<feature type="transmembrane region" description="Helical" evidence="7">
    <location>
        <begin position="57"/>
        <end position="76"/>
    </location>
</feature>
<feature type="transmembrane region" description="Helical" evidence="7">
    <location>
        <begin position="142"/>
        <end position="167"/>
    </location>
</feature>
<dbReference type="GO" id="GO:0005886">
    <property type="term" value="C:plasma membrane"/>
    <property type="evidence" value="ECO:0007669"/>
    <property type="project" value="TreeGrafter"/>
</dbReference>
<dbReference type="PROSITE" id="PS51202">
    <property type="entry name" value="RCK_C"/>
    <property type="match status" value="2"/>
</dbReference>
<dbReference type="GO" id="GO:0006813">
    <property type="term" value="P:potassium ion transport"/>
    <property type="evidence" value="ECO:0007669"/>
    <property type="project" value="InterPro"/>
</dbReference>
<gene>
    <name evidence="9" type="ordered locus">Psesu_0482</name>
</gene>
<dbReference type="HOGENOM" id="CLU_005170_6_1_6"/>
<feature type="domain" description="RCK C-terminal" evidence="8">
    <location>
        <begin position="233"/>
        <end position="316"/>
    </location>
</feature>
<evidence type="ECO:0000256" key="3">
    <source>
        <dbReference type="ARBA" id="ARBA00022692"/>
    </source>
</evidence>
<sequence length="617" mass="65815">MEYGLTLTNDMRLVLGLVAFTMAMFLFERIRADLVALVVLVVLGVTGLVAPEEIFSGFSGNAVISIMATMILGAGLDRTGALNRLAGWLLRRGQGVEQRLLLMTTAIAGLNSSFMQNPSVMALYLPVASRLSTRSGLALSRLLLPIAAAIVTGAALTMVGNSPLILLNDLLVSANNNLPSGMATLEPLPMFAPAPVGLALLVASLLYFRFHGNRKLADGDSGGENATPASTEGYFARTYGLDGDVYELTVTAESPLVGMTLGEAETLRDAPMLLALKTGNDTRLAPPADMRIWVGSVLGVMGRREEVADFAQNHFLRMSSRLRALGDLFNPARAGISEAVVPPTSTFIGKSAREMRLRQRLGISLLAINRDKQVIREDVRSVALRAGDMLVFHSIWQDLAQAARSRDFAVVTDYPKGEQRPHKFKIAMAIFAFTIAVALFARLPVSLILMTGVAGMLLAGVLKMDEAYAAINWKTVFLTACLIPLGWAMDSSGAAAWVAGNTLDRLPEGTPPWVLQIVVALLTTGFSLVISHVGATIVMVPIAINLALAVGGDPTAFALVTALSASNNFMTASNPVISMITGPAGYSSRQLWRVGGPLSLLYALIAVTMVNLMFWGR</sequence>
<feature type="transmembrane region" description="Helical" evidence="7">
    <location>
        <begin position="424"/>
        <end position="441"/>
    </location>
</feature>
<evidence type="ECO:0000313" key="9">
    <source>
        <dbReference type="EMBL" id="ADV26340.1"/>
    </source>
</evidence>
<evidence type="ECO:0000256" key="5">
    <source>
        <dbReference type="ARBA" id="ARBA00022989"/>
    </source>
</evidence>
<dbReference type="PANTHER" id="PTHR43652:SF2">
    <property type="entry name" value="BASIC AMINO ACID ANTIPORTER YFCC-RELATED"/>
    <property type="match status" value="1"/>
</dbReference>
<protein>
    <submittedName>
        <fullName evidence="9">TrkA-C domain protein</fullName>
    </submittedName>
</protein>
<evidence type="ECO:0000256" key="7">
    <source>
        <dbReference type="SAM" id="Phobius"/>
    </source>
</evidence>
<dbReference type="RefSeq" id="WP_013534170.1">
    <property type="nucleotide sequence ID" value="NC_014924.1"/>
</dbReference>
<dbReference type="Proteomes" id="UP000008632">
    <property type="component" value="Chromosome"/>
</dbReference>
<dbReference type="GO" id="GO:0008324">
    <property type="term" value="F:monoatomic cation transmembrane transporter activity"/>
    <property type="evidence" value="ECO:0007669"/>
    <property type="project" value="InterPro"/>
</dbReference>
<dbReference type="Pfam" id="PF03600">
    <property type="entry name" value="CitMHS"/>
    <property type="match status" value="1"/>
</dbReference>
<feature type="transmembrane region" description="Helical" evidence="7">
    <location>
        <begin position="542"/>
        <end position="565"/>
    </location>
</feature>
<dbReference type="OrthoDB" id="9809303at2"/>
<dbReference type="EMBL" id="CP002446">
    <property type="protein sequence ID" value="ADV26340.1"/>
    <property type="molecule type" value="Genomic_DNA"/>
</dbReference>